<feature type="domain" description="C2H2-type" evidence="7">
    <location>
        <begin position="503"/>
        <end position="527"/>
    </location>
</feature>
<dbReference type="GO" id="GO:0008270">
    <property type="term" value="F:zinc ion binding"/>
    <property type="evidence" value="ECO:0007669"/>
    <property type="project" value="UniProtKB-KW"/>
</dbReference>
<comment type="caution">
    <text evidence="8">The sequence shown here is derived from an EMBL/GenBank/DDBJ whole genome shotgun (WGS) entry which is preliminary data.</text>
</comment>
<keyword evidence="3 5" id="KW-0863">Zinc-finger</keyword>
<organism evidence="8 9">
    <name type="scientific">Folsomia candida</name>
    <name type="common">Springtail</name>
    <dbReference type="NCBI Taxonomy" id="158441"/>
    <lineage>
        <taxon>Eukaryota</taxon>
        <taxon>Metazoa</taxon>
        <taxon>Ecdysozoa</taxon>
        <taxon>Arthropoda</taxon>
        <taxon>Hexapoda</taxon>
        <taxon>Collembola</taxon>
        <taxon>Entomobryomorpha</taxon>
        <taxon>Isotomoidea</taxon>
        <taxon>Isotomidae</taxon>
        <taxon>Proisotominae</taxon>
        <taxon>Folsomia</taxon>
    </lineage>
</organism>
<dbReference type="Gene3D" id="3.30.160.60">
    <property type="entry name" value="Classic Zinc Finger"/>
    <property type="match status" value="3"/>
</dbReference>
<evidence type="ECO:0000313" key="8">
    <source>
        <dbReference type="EMBL" id="OXA44993.1"/>
    </source>
</evidence>
<dbReference type="InterPro" id="IPR013087">
    <property type="entry name" value="Znf_C2H2_type"/>
</dbReference>
<sequence length="603" mass="69004">MSIHFPHENGVLTAFVLLQRDPSIDLLLTSLQCFLCRKFPVVSKGQPRRRYEEQTTLFKQLFMTPHFRRSVSPPTYNCFANQVDSCGGCLPIIKEVYALHHEIVAMQTELDGLLDKARSAMSRTIQPKRKLVVERKRRKIDNDTDLEGLVNFDVKEEELDDSFEEIIVPDFEEEPQYEERPILIPRKSKAKAAKMWRQVGGSKESDENLEDDANDDPNFDQVGDDAGDGKNVFSCAKCGKTLSNKSSLIRHEIVNCQVPYDADKLKRYNIKLYPCNLCDKKYTCQRDLNRHFAIHTKQKPLLTSGNMSIPQESNPVIKMVKRKTNKKLLPCTKCGKNLLTSKSSQECRDCIYAMVRKISIPVDGNSNEEDATDPEFSSKTIPPTEYSCLKCGKHLKSLRQKISHEVTVCKITYDDDELARLNIKFHQCLHCPRKFMHYKDLTKHGVKHSKVNSFVCDKCGKAFRYSVSLSAHQKIHCTEVHIDPEERQKFHQKKVASGVRHAVKCPQCPHRFVQRAKLLRHLASSVHEMRFRPDGEDSVVCSACGKCVSSEIFAIKQHIVSIHEKEDREESGDDDDERFEGFDGPSENDKLTELSIIPSERDA</sequence>
<evidence type="ECO:0000259" key="7">
    <source>
        <dbReference type="PROSITE" id="PS50157"/>
    </source>
</evidence>
<feature type="domain" description="C2H2-type" evidence="7">
    <location>
        <begin position="273"/>
        <end position="300"/>
    </location>
</feature>
<keyword evidence="2" id="KW-0677">Repeat</keyword>
<dbReference type="GO" id="GO:0043565">
    <property type="term" value="F:sequence-specific DNA binding"/>
    <property type="evidence" value="ECO:0007669"/>
    <property type="project" value="TreeGrafter"/>
</dbReference>
<gene>
    <name evidence="8" type="ORF">Fcan01_20022</name>
</gene>
<dbReference type="SUPFAM" id="SSF57667">
    <property type="entry name" value="beta-beta-alpha zinc fingers"/>
    <property type="match status" value="2"/>
</dbReference>
<feature type="region of interest" description="Disordered" evidence="6">
    <location>
        <begin position="195"/>
        <end position="220"/>
    </location>
</feature>
<dbReference type="FunFam" id="3.30.160.60:FF:000624">
    <property type="entry name" value="zinc finger protein 697"/>
    <property type="match status" value="1"/>
</dbReference>
<dbReference type="AlphaFoldDB" id="A0A226DIB6"/>
<evidence type="ECO:0000256" key="3">
    <source>
        <dbReference type="ARBA" id="ARBA00022771"/>
    </source>
</evidence>
<evidence type="ECO:0000256" key="5">
    <source>
        <dbReference type="PROSITE-ProRule" id="PRU00042"/>
    </source>
</evidence>
<dbReference type="PANTHER" id="PTHR24408:SF58">
    <property type="entry name" value="TRANSCRIPTION FACTOR (TFIIIA), PUTATIVE (AFU_ORTHOLOGUE AFUA_1G05150)-RELATED"/>
    <property type="match status" value="1"/>
</dbReference>
<feature type="compositionally biased region" description="Acidic residues" evidence="6">
    <location>
        <begin position="207"/>
        <end position="220"/>
    </location>
</feature>
<name>A0A226DIB6_FOLCA</name>
<reference evidence="8 9" key="1">
    <citation type="submission" date="2015-12" db="EMBL/GenBank/DDBJ databases">
        <title>The genome of Folsomia candida.</title>
        <authorList>
            <person name="Faddeeva A."/>
            <person name="Derks M.F."/>
            <person name="Anvar Y."/>
            <person name="Smit S."/>
            <person name="Van Straalen N."/>
            <person name="Roelofs D."/>
        </authorList>
    </citation>
    <scope>NUCLEOTIDE SEQUENCE [LARGE SCALE GENOMIC DNA]</scope>
    <source>
        <strain evidence="8 9">VU population</strain>
        <tissue evidence="8">Whole body</tissue>
    </source>
</reference>
<dbReference type="EMBL" id="LNIX01000018">
    <property type="protein sequence ID" value="OXA44993.1"/>
    <property type="molecule type" value="Genomic_DNA"/>
</dbReference>
<evidence type="ECO:0000256" key="4">
    <source>
        <dbReference type="ARBA" id="ARBA00022833"/>
    </source>
</evidence>
<evidence type="ECO:0000256" key="1">
    <source>
        <dbReference type="ARBA" id="ARBA00022723"/>
    </source>
</evidence>
<dbReference type="SMART" id="SM00355">
    <property type="entry name" value="ZnF_C2H2"/>
    <property type="match status" value="7"/>
</dbReference>
<feature type="domain" description="C2H2-type" evidence="7">
    <location>
        <begin position="454"/>
        <end position="481"/>
    </location>
</feature>
<keyword evidence="4" id="KW-0862">Zinc</keyword>
<dbReference type="Pfam" id="PF00096">
    <property type="entry name" value="zf-C2H2"/>
    <property type="match status" value="2"/>
</dbReference>
<dbReference type="PANTHER" id="PTHR24408">
    <property type="entry name" value="ZINC FINGER PROTEIN"/>
    <property type="match status" value="1"/>
</dbReference>
<feature type="region of interest" description="Disordered" evidence="6">
    <location>
        <begin position="563"/>
        <end position="603"/>
    </location>
</feature>
<dbReference type="OrthoDB" id="8922241at2759"/>
<evidence type="ECO:0000256" key="2">
    <source>
        <dbReference type="ARBA" id="ARBA00022737"/>
    </source>
</evidence>
<dbReference type="GO" id="GO:0005634">
    <property type="term" value="C:nucleus"/>
    <property type="evidence" value="ECO:0007669"/>
    <property type="project" value="TreeGrafter"/>
</dbReference>
<keyword evidence="1" id="KW-0479">Metal-binding</keyword>
<protein>
    <submittedName>
        <fullName evidence="8">Zinc finger protein 41</fullName>
    </submittedName>
</protein>
<feature type="compositionally biased region" description="Acidic residues" evidence="6">
    <location>
        <begin position="569"/>
        <end position="578"/>
    </location>
</feature>
<evidence type="ECO:0000256" key="6">
    <source>
        <dbReference type="SAM" id="MobiDB-lite"/>
    </source>
</evidence>
<dbReference type="PROSITE" id="PS50157">
    <property type="entry name" value="ZINC_FINGER_C2H2_2"/>
    <property type="match status" value="5"/>
</dbReference>
<dbReference type="Proteomes" id="UP000198287">
    <property type="component" value="Unassembled WGS sequence"/>
</dbReference>
<dbReference type="GO" id="GO:0000981">
    <property type="term" value="F:DNA-binding transcription factor activity, RNA polymerase II-specific"/>
    <property type="evidence" value="ECO:0007669"/>
    <property type="project" value="TreeGrafter"/>
</dbReference>
<accession>A0A226DIB6</accession>
<feature type="domain" description="C2H2-type" evidence="7">
    <location>
        <begin position="233"/>
        <end position="255"/>
    </location>
</feature>
<evidence type="ECO:0000313" key="9">
    <source>
        <dbReference type="Proteomes" id="UP000198287"/>
    </source>
</evidence>
<keyword evidence="9" id="KW-1185">Reference proteome</keyword>
<feature type="domain" description="C2H2-type" evidence="7">
    <location>
        <begin position="426"/>
        <end position="453"/>
    </location>
</feature>
<dbReference type="InterPro" id="IPR036236">
    <property type="entry name" value="Znf_C2H2_sf"/>
</dbReference>
<dbReference type="PROSITE" id="PS00028">
    <property type="entry name" value="ZINC_FINGER_C2H2_1"/>
    <property type="match status" value="3"/>
</dbReference>
<proteinExistence type="predicted"/>